<dbReference type="EMBL" id="AJWY01001553">
    <property type="protein sequence ID" value="EKC79624.1"/>
    <property type="molecule type" value="Genomic_DNA"/>
</dbReference>
<gene>
    <name evidence="1" type="ORF">LEA_02245</name>
</gene>
<accession>K1UI18</accession>
<proteinExistence type="predicted"/>
<dbReference type="AlphaFoldDB" id="K1UI18"/>
<reference evidence="1" key="1">
    <citation type="journal article" date="2013" name="Environ. Microbiol.">
        <title>Microbiota from the distal guts of lean and obese adolescents exhibit partial functional redundancy besides clear differences in community structure.</title>
        <authorList>
            <person name="Ferrer M."/>
            <person name="Ruiz A."/>
            <person name="Lanza F."/>
            <person name="Haange S.B."/>
            <person name="Oberbach A."/>
            <person name="Till H."/>
            <person name="Bargiela R."/>
            <person name="Campoy C."/>
            <person name="Segura M.T."/>
            <person name="Richter M."/>
            <person name="von Bergen M."/>
            <person name="Seifert J."/>
            <person name="Suarez A."/>
        </authorList>
    </citation>
    <scope>NUCLEOTIDE SEQUENCE</scope>
</reference>
<comment type="caution">
    <text evidence="1">The sequence shown here is derived from an EMBL/GenBank/DDBJ whole genome shotgun (WGS) entry which is preliminary data.</text>
</comment>
<sequence>DRSNFIKNVILDNILPGDIYLKARELHFNSEVSRVCLLIKIVYKNRCFRL</sequence>
<protein>
    <submittedName>
        <fullName evidence="1">Transcriptional regulator, CdaR family</fullName>
    </submittedName>
</protein>
<name>K1UI18_9ZZZZ</name>
<organism evidence="1">
    <name type="scientific">human gut metagenome</name>
    <dbReference type="NCBI Taxonomy" id="408170"/>
    <lineage>
        <taxon>unclassified sequences</taxon>
        <taxon>metagenomes</taxon>
        <taxon>organismal metagenomes</taxon>
    </lineage>
</organism>
<feature type="non-terminal residue" evidence="1">
    <location>
        <position position="1"/>
    </location>
</feature>
<evidence type="ECO:0000313" key="1">
    <source>
        <dbReference type="EMBL" id="EKC79624.1"/>
    </source>
</evidence>